<sequence length="275" mass="30448">MKAKAYAKGTILNALATGIGSAFAIDLTLSVRVKQDSESCLIVNGEERDSSVAEKVLKKFGIKARVKVKSEIPEKSGLGSSSAFLNALICAVTERKIASEILSLNSELSLKAGISYTGAFDDASASLLGGFVISDNYRRVLWDWVIKKAFVAVLLPEFRRKDVDFEKIQRESYKLKGIDSKLRKHEFFDVMRENTIFYAELLGYPLEIVEKLWKEKICCGLSGNGPAFVAFGTKSDVATANEFWSSYGKVLIRKVPEKPAESIVITPELFVRKEV</sequence>
<keyword evidence="8 14" id="KW-0808">Transferase</keyword>
<evidence type="ECO:0000256" key="4">
    <source>
        <dbReference type="ARBA" id="ARBA00012154"/>
    </source>
</evidence>
<keyword evidence="7 14" id="KW-0028">Amino-acid biosynthesis</keyword>
<evidence type="ECO:0000256" key="2">
    <source>
        <dbReference type="ARBA" id="ARBA00004842"/>
    </source>
</evidence>
<evidence type="ECO:0000256" key="13">
    <source>
        <dbReference type="ARBA" id="ARBA00048567"/>
    </source>
</evidence>
<dbReference type="GO" id="GO:0004765">
    <property type="term" value="F:shikimate kinase activity"/>
    <property type="evidence" value="ECO:0007669"/>
    <property type="project" value="UniProtKB-UniRule"/>
</dbReference>
<dbReference type="GO" id="GO:0009073">
    <property type="term" value="P:aromatic amino acid family biosynthetic process"/>
    <property type="evidence" value="ECO:0007669"/>
    <property type="project" value="UniProtKB-KW"/>
</dbReference>
<dbReference type="PIRSF" id="PIRSF005758">
    <property type="entry name" value="Shikimt_kin_arch"/>
    <property type="match status" value="1"/>
</dbReference>
<reference evidence="16" key="1">
    <citation type="journal article" date="2020" name="mSystems">
        <title>Genome- and Community-Level Interaction Insights into Carbon Utilization and Element Cycling Functions of Hydrothermarchaeota in Hydrothermal Sediment.</title>
        <authorList>
            <person name="Zhou Z."/>
            <person name="Liu Y."/>
            <person name="Xu W."/>
            <person name="Pan J."/>
            <person name="Luo Z.H."/>
            <person name="Li M."/>
        </authorList>
    </citation>
    <scope>NUCLEOTIDE SEQUENCE [LARGE SCALE GENOMIC DNA]</scope>
    <source>
        <strain evidence="16">SpSt-587</strain>
    </source>
</reference>
<dbReference type="EC" id="2.7.1.71" evidence="4 14"/>
<keyword evidence="6 14" id="KW-0963">Cytoplasm</keyword>
<dbReference type="NCBIfam" id="TIGR01920">
    <property type="entry name" value="Shik_kin_archae"/>
    <property type="match status" value="1"/>
</dbReference>
<keyword evidence="11 14" id="KW-0067">ATP-binding</keyword>
<evidence type="ECO:0000256" key="6">
    <source>
        <dbReference type="ARBA" id="ARBA00022490"/>
    </source>
</evidence>
<dbReference type="Gene3D" id="3.30.230.10">
    <property type="match status" value="1"/>
</dbReference>
<proteinExistence type="inferred from homology"/>
<dbReference type="GO" id="GO:0005524">
    <property type="term" value="F:ATP binding"/>
    <property type="evidence" value="ECO:0007669"/>
    <property type="project" value="UniProtKB-UniRule"/>
</dbReference>
<name>A0A7J3M3C0_ARCFL</name>
<comment type="caution">
    <text evidence="16">The sequence shown here is derived from an EMBL/GenBank/DDBJ whole genome shotgun (WGS) entry which is preliminary data.</text>
</comment>
<evidence type="ECO:0000256" key="7">
    <source>
        <dbReference type="ARBA" id="ARBA00022605"/>
    </source>
</evidence>
<evidence type="ECO:0000313" key="16">
    <source>
        <dbReference type="EMBL" id="HGT82754.1"/>
    </source>
</evidence>
<dbReference type="GO" id="GO:0009423">
    <property type="term" value="P:chorismate biosynthetic process"/>
    <property type="evidence" value="ECO:0007669"/>
    <property type="project" value="UniProtKB-UniRule"/>
</dbReference>
<dbReference type="PANTHER" id="PTHR20861:SF3">
    <property type="entry name" value="SHIKIMATE KINASE"/>
    <property type="match status" value="1"/>
</dbReference>
<dbReference type="GO" id="GO:0005737">
    <property type="term" value="C:cytoplasm"/>
    <property type="evidence" value="ECO:0007669"/>
    <property type="project" value="UniProtKB-SubCell"/>
</dbReference>
<dbReference type="UniPathway" id="UPA00053">
    <property type="reaction ID" value="UER00088"/>
</dbReference>
<evidence type="ECO:0000256" key="9">
    <source>
        <dbReference type="ARBA" id="ARBA00022741"/>
    </source>
</evidence>
<dbReference type="SUPFAM" id="SSF54211">
    <property type="entry name" value="Ribosomal protein S5 domain 2-like"/>
    <property type="match status" value="1"/>
</dbReference>
<evidence type="ECO:0000256" key="8">
    <source>
        <dbReference type="ARBA" id="ARBA00022679"/>
    </source>
</evidence>
<comment type="subcellular location">
    <subcellularLocation>
        <location evidence="1 14">Cytoplasm</location>
    </subcellularLocation>
</comment>
<dbReference type="InterPro" id="IPR010189">
    <property type="entry name" value="SK_arc"/>
</dbReference>
<dbReference type="InterPro" id="IPR020568">
    <property type="entry name" value="Ribosomal_Su5_D2-typ_SF"/>
</dbReference>
<comment type="catalytic activity">
    <reaction evidence="13 14">
        <text>shikimate + ATP = 3-phosphoshikimate + ADP + H(+)</text>
        <dbReference type="Rhea" id="RHEA:13121"/>
        <dbReference type="ChEBI" id="CHEBI:15378"/>
        <dbReference type="ChEBI" id="CHEBI:30616"/>
        <dbReference type="ChEBI" id="CHEBI:36208"/>
        <dbReference type="ChEBI" id="CHEBI:145989"/>
        <dbReference type="ChEBI" id="CHEBI:456216"/>
        <dbReference type="EC" id="2.7.1.71"/>
    </reaction>
</comment>
<comment type="similarity">
    <text evidence="3 14">Belongs to the GHMP kinase family. Archaeal shikimate kinase subfamily.</text>
</comment>
<evidence type="ECO:0000256" key="11">
    <source>
        <dbReference type="ARBA" id="ARBA00022840"/>
    </source>
</evidence>
<organism evidence="16">
    <name type="scientific">Archaeoglobus fulgidus</name>
    <dbReference type="NCBI Taxonomy" id="2234"/>
    <lineage>
        <taxon>Archaea</taxon>
        <taxon>Methanobacteriati</taxon>
        <taxon>Methanobacteriota</taxon>
        <taxon>Archaeoglobi</taxon>
        <taxon>Archaeoglobales</taxon>
        <taxon>Archaeoglobaceae</taxon>
        <taxon>Archaeoglobus</taxon>
    </lineage>
</organism>
<evidence type="ECO:0000256" key="12">
    <source>
        <dbReference type="ARBA" id="ARBA00023141"/>
    </source>
</evidence>
<evidence type="ECO:0000259" key="15">
    <source>
        <dbReference type="Pfam" id="PF00288"/>
    </source>
</evidence>
<comment type="pathway">
    <text evidence="2 14">Metabolic intermediate biosynthesis; chorismate biosynthesis; chorismate from D-erythrose 4-phosphate and phosphoenolpyruvate: step 5/7.</text>
</comment>
<dbReference type="AlphaFoldDB" id="A0A7J3M3C0"/>
<protein>
    <recommendedName>
        <fullName evidence="5 14">Shikimate kinase</fullName>
        <shortName evidence="14">SK</shortName>
        <ecNumber evidence="4 14">2.7.1.71</ecNumber>
    </recommendedName>
</protein>
<dbReference type="PANTHER" id="PTHR20861">
    <property type="entry name" value="HOMOSERINE/4-DIPHOSPHOCYTIDYL-2-C-METHYL-D-ERYTHRITOL KINASE"/>
    <property type="match status" value="1"/>
</dbReference>
<evidence type="ECO:0000256" key="1">
    <source>
        <dbReference type="ARBA" id="ARBA00004496"/>
    </source>
</evidence>
<dbReference type="InterPro" id="IPR014721">
    <property type="entry name" value="Ribsml_uS5_D2-typ_fold_subgr"/>
</dbReference>
<keyword evidence="12 14" id="KW-0057">Aromatic amino acid biosynthesis</keyword>
<gene>
    <name evidence="14" type="primary">aroK</name>
    <name evidence="16" type="ORF">ENT52_03410</name>
</gene>
<dbReference type="Pfam" id="PF00288">
    <property type="entry name" value="GHMP_kinases_N"/>
    <property type="match status" value="1"/>
</dbReference>
<dbReference type="HAMAP" id="MF_00370">
    <property type="entry name" value="Shik_kinase_arch"/>
    <property type="match status" value="1"/>
</dbReference>
<accession>A0A7J3M3C0</accession>
<dbReference type="GO" id="GO:0008652">
    <property type="term" value="P:amino acid biosynthetic process"/>
    <property type="evidence" value="ECO:0007669"/>
    <property type="project" value="UniProtKB-KW"/>
</dbReference>
<keyword evidence="9 14" id="KW-0547">Nucleotide-binding</keyword>
<feature type="binding site" evidence="14">
    <location>
        <begin position="73"/>
        <end position="83"/>
    </location>
    <ligand>
        <name>ATP</name>
        <dbReference type="ChEBI" id="CHEBI:30616"/>
    </ligand>
</feature>
<evidence type="ECO:0000256" key="14">
    <source>
        <dbReference type="HAMAP-Rule" id="MF_00370"/>
    </source>
</evidence>
<dbReference type="InterPro" id="IPR006204">
    <property type="entry name" value="GHMP_kinase_N_dom"/>
</dbReference>
<evidence type="ECO:0000256" key="10">
    <source>
        <dbReference type="ARBA" id="ARBA00022777"/>
    </source>
</evidence>
<evidence type="ECO:0000256" key="3">
    <source>
        <dbReference type="ARBA" id="ARBA00010202"/>
    </source>
</evidence>
<feature type="domain" description="GHMP kinase N-terminal" evidence="15">
    <location>
        <begin position="52"/>
        <end position="130"/>
    </location>
</feature>
<dbReference type="EMBL" id="DSYZ01000075">
    <property type="protein sequence ID" value="HGT82754.1"/>
    <property type="molecule type" value="Genomic_DNA"/>
</dbReference>
<keyword evidence="10 14" id="KW-0418">Kinase</keyword>
<evidence type="ECO:0000256" key="5">
    <source>
        <dbReference type="ARBA" id="ARBA00013853"/>
    </source>
</evidence>